<dbReference type="Gene3D" id="2.10.80.10">
    <property type="entry name" value="Lipase, subunit A"/>
    <property type="match status" value="1"/>
</dbReference>
<dbReference type="Proteomes" id="UP001347796">
    <property type="component" value="Unassembled WGS sequence"/>
</dbReference>
<name>A0AAN8PTF0_PATCE</name>
<feature type="chain" id="PRO_5042952625" evidence="1">
    <location>
        <begin position="21"/>
        <end position="119"/>
    </location>
</feature>
<evidence type="ECO:0000313" key="3">
    <source>
        <dbReference type="Proteomes" id="UP001347796"/>
    </source>
</evidence>
<comment type="caution">
    <text evidence="2">The sequence shown here is derived from an EMBL/GenBank/DDBJ whole genome shotgun (WGS) entry which is preliminary data.</text>
</comment>
<evidence type="ECO:0000313" key="2">
    <source>
        <dbReference type="EMBL" id="KAK6184827.1"/>
    </source>
</evidence>
<accession>A0AAN8PTF0</accession>
<reference evidence="2 3" key="1">
    <citation type="submission" date="2024-01" db="EMBL/GenBank/DDBJ databases">
        <title>The genome of the rayed Mediterranean limpet Patella caerulea (Linnaeus, 1758).</title>
        <authorList>
            <person name="Anh-Thu Weber A."/>
            <person name="Halstead-Nussloch G."/>
        </authorList>
    </citation>
    <scope>NUCLEOTIDE SEQUENCE [LARGE SCALE GENOMIC DNA]</scope>
    <source>
        <strain evidence="2">AATW-2023a</strain>
        <tissue evidence="2">Whole specimen</tissue>
    </source>
</reference>
<protein>
    <submittedName>
        <fullName evidence="2">Uncharacterized protein</fullName>
    </submittedName>
</protein>
<dbReference type="AlphaFoldDB" id="A0AAN8PTF0"/>
<keyword evidence="3" id="KW-1185">Reference proteome</keyword>
<gene>
    <name evidence="2" type="ORF">SNE40_007201</name>
</gene>
<proteinExistence type="predicted"/>
<sequence>MKVLLVILVTLTYSASQVNAISGRECKLQEECNDGECCAIPPLYPVMSKRMNILPTPKQKIGHCMTYLPVGSTCDPISQLNGLHCGCAKDLHCNFYPDKFGKRKLLPGKRICEAKKMLN</sequence>
<dbReference type="EMBL" id="JAZGQO010000006">
    <property type="protein sequence ID" value="KAK6184827.1"/>
    <property type="molecule type" value="Genomic_DNA"/>
</dbReference>
<feature type="signal peptide" evidence="1">
    <location>
        <begin position="1"/>
        <end position="20"/>
    </location>
</feature>
<organism evidence="2 3">
    <name type="scientific">Patella caerulea</name>
    <name type="common">Rayed Mediterranean limpet</name>
    <dbReference type="NCBI Taxonomy" id="87958"/>
    <lineage>
        <taxon>Eukaryota</taxon>
        <taxon>Metazoa</taxon>
        <taxon>Spiralia</taxon>
        <taxon>Lophotrochozoa</taxon>
        <taxon>Mollusca</taxon>
        <taxon>Gastropoda</taxon>
        <taxon>Patellogastropoda</taxon>
        <taxon>Patelloidea</taxon>
        <taxon>Patellidae</taxon>
        <taxon>Patella</taxon>
    </lineage>
</organism>
<evidence type="ECO:0000256" key="1">
    <source>
        <dbReference type="SAM" id="SignalP"/>
    </source>
</evidence>
<keyword evidence="1" id="KW-0732">Signal</keyword>